<dbReference type="PANTHER" id="PTHR31747">
    <property type="entry name" value="PROTEIN LSD1"/>
    <property type="match status" value="1"/>
</dbReference>
<feature type="compositionally biased region" description="Pro residues" evidence="3">
    <location>
        <begin position="42"/>
        <end position="56"/>
    </location>
</feature>
<dbReference type="PANTHER" id="PTHR31747:SF17">
    <property type="entry name" value="PROTEIN LOL2"/>
    <property type="match status" value="1"/>
</dbReference>
<dbReference type="PRINTS" id="PR01217">
    <property type="entry name" value="PRICHEXTENSN"/>
</dbReference>
<feature type="domain" description="Zinc finger LSD1-type" evidence="4">
    <location>
        <begin position="163"/>
        <end position="186"/>
    </location>
</feature>
<accession>A0ABR2LDB4</accession>
<dbReference type="EMBL" id="JBBWWR010000021">
    <property type="protein sequence ID" value="KAK8938060.1"/>
    <property type="molecule type" value="Genomic_DNA"/>
</dbReference>
<dbReference type="Pfam" id="PF06943">
    <property type="entry name" value="zf-LSD1"/>
    <property type="match status" value="2"/>
</dbReference>
<comment type="caution">
    <text evidence="5">The sequence shown here is derived from an EMBL/GenBank/DDBJ whole genome shotgun (WGS) entry which is preliminary data.</text>
</comment>
<dbReference type="InterPro" id="IPR005735">
    <property type="entry name" value="Znf_LSD1"/>
</dbReference>
<dbReference type="Proteomes" id="UP001412067">
    <property type="component" value="Unassembled WGS sequence"/>
</dbReference>
<evidence type="ECO:0000313" key="6">
    <source>
        <dbReference type="Proteomes" id="UP001412067"/>
    </source>
</evidence>
<gene>
    <name evidence="5" type="ORF">KSP40_PGU014032</name>
</gene>
<sequence length="256" mass="27480">MTMCSSPDSTSPEWEENIIGSPETLPPGFECACPLPTTNSPPENPPSSLPPPPSPSPQDKQVNPTHRPPSPTSSPPQNIQIHHPPLENSSSLPDPIPPSPSQERTISSNSPFPPPQQENLDPVSQSALQPLENQAPLQLPQENLGSPHPSPPQSLPEMGQMVCGNCSELLSYPRGSKYVQCGCCQTTNYVLEAYQVGIVNCAKCFLLLMYPYAAKSLRCSSCHFVTEIGPSNLRPPVSVLQGFPAPSQNGLSDLQC</sequence>
<proteinExistence type="predicted"/>
<dbReference type="InterPro" id="IPR040319">
    <property type="entry name" value="LSD1-like"/>
</dbReference>
<evidence type="ECO:0000256" key="1">
    <source>
        <dbReference type="ARBA" id="ARBA00004123"/>
    </source>
</evidence>
<organism evidence="5 6">
    <name type="scientific">Platanthera guangdongensis</name>
    <dbReference type="NCBI Taxonomy" id="2320717"/>
    <lineage>
        <taxon>Eukaryota</taxon>
        <taxon>Viridiplantae</taxon>
        <taxon>Streptophyta</taxon>
        <taxon>Embryophyta</taxon>
        <taxon>Tracheophyta</taxon>
        <taxon>Spermatophyta</taxon>
        <taxon>Magnoliopsida</taxon>
        <taxon>Liliopsida</taxon>
        <taxon>Asparagales</taxon>
        <taxon>Orchidaceae</taxon>
        <taxon>Orchidoideae</taxon>
        <taxon>Orchideae</taxon>
        <taxon>Orchidinae</taxon>
        <taxon>Platanthera</taxon>
    </lineage>
</organism>
<keyword evidence="6" id="KW-1185">Reference proteome</keyword>
<feature type="domain" description="Zinc finger LSD1-type" evidence="4">
    <location>
        <begin position="201"/>
        <end position="225"/>
    </location>
</feature>
<protein>
    <recommendedName>
        <fullName evidence="4">Zinc finger LSD1-type domain-containing protein</fullName>
    </recommendedName>
</protein>
<evidence type="ECO:0000259" key="4">
    <source>
        <dbReference type="Pfam" id="PF06943"/>
    </source>
</evidence>
<name>A0ABR2LDB4_9ASPA</name>
<reference evidence="5 6" key="1">
    <citation type="journal article" date="2022" name="Nat. Plants">
        <title>Genomes of leafy and leafless Platanthera orchids illuminate the evolution of mycoheterotrophy.</title>
        <authorList>
            <person name="Li M.H."/>
            <person name="Liu K.W."/>
            <person name="Li Z."/>
            <person name="Lu H.C."/>
            <person name="Ye Q.L."/>
            <person name="Zhang D."/>
            <person name="Wang J.Y."/>
            <person name="Li Y.F."/>
            <person name="Zhong Z.M."/>
            <person name="Liu X."/>
            <person name="Yu X."/>
            <person name="Liu D.K."/>
            <person name="Tu X.D."/>
            <person name="Liu B."/>
            <person name="Hao Y."/>
            <person name="Liao X.Y."/>
            <person name="Jiang Y.T."/>
            <person name="Sun W.H."/>
            <person name="Chen J."/>
            <person name="Chen Y.Q."/>
            <person name="Ai Y."/>
            <person name="Zhai J.W."/>
            <person name="Wu S.S."/>
            <person name="Zhou Z."/>
            <person name="Hsiao Y.Y."/>
            <person name="Wu W.L."/>
            <person name="Chen Y.Y."/>
            <person name="Lin Y.F."/>
            <person name="Hsu J.L."/>
            <person name="Li C.Y."/>
            <person name="Wang Z.W."/>
            <person name="Zhao X."/>
            <person name="Zhong W.Y."/>
            <person name="Ma X.K."/>
            <person name="Ma L."/>
            <person name="Huang J."/>
            <person name="Chen G.Z."/>
            <person name="Huang M.Z."/>
            <person name="Huang L."/>
            <person name="Peng D.H."/>
            <person name="Luo Y.B."/>
            <person name="Zou S.Q."/>
            <person name="Chen S.P."/>
            <person name="Lan S."/>
            <person name="Tsai W.C."/>
            <person name="Van de Peer Y."/>
            <person name="Liu Z.J."/>
        </authorList>
    </citation>
    <scope>NUCLEOTIDE SEQUENCE [LARGE SCALE GENOMIC DNA]</scope>
    <source>
        <strain evidence="5">Lor288</strain>
    </source>
</reference>
<evidence type="ECO:0000256" key="2">
    <source>
        <dbReference type="ARBA" id="ARBA00023242"/>
    </source>
</evidence>
<comment type="subcellular location">
    <subcellularLocation>
        <location evidence="1">Nucleus</location>
    </subcellularLocation>
</comment>
<dbReference type="NCBIfam" id="TIGR01053">
    <property type="entry name" value="LSD1"/>
    <property type="match status" value="2"/>
</dbReference>
<keyword evidence="2" id="KW-0539">Nucleus</keyword>
<evidence type="ECO:0000256" key="3">
    <source>
        <dbReference type="SAM" id="MobiDB-lite"/>
    </source>
</evidence>
<feature type="region of interest" description="Disordered" evidence="3">
    <location>
        <begin position="1"/>
        <end position="123"/>
    </location>
</feature>
<evidence type="ECO:0000313" key="5">
    <source>
        <dbReference type="EMBL" id="KAK8938060.1"/>
    </source>
</evidence>
<feature type="compositionally biased region" description="Polar residues" evidence="3">
    <location>
        <begin position="1"/>
        <end position="12"/>
    </location>
</feature>